<evidence type="ECO:0000313" key="6">
    <source>
        <dbReference type="Proteomes" id="UP000320048"/>
    </source>
</evidence>
<dbReference type="FunFam" id="3.40.605.10:FF:000007">
    <property type="entry name" value="NAD/NADP-dependent betaine aldehyde dehydrogenase"/>
    <property type="match status" value="1"/>
</dbReference>
<dbReference type="InterPro" id="IPR016161">
    <property type="entry name" value="Ald_DH/histidinol_DH"/>
</dbReference>
<dbReference type="PROSITE" id="PS00070">
    <property type="entry name" value="ALDEHYDE_DEHYDR_CYS"/>
    <property type="match status" value="1"/>
</dbReference>
<dbReference type="AlphaFoldDB" id="A0A537JDY6"/>
<dbReference type="FunFam" id="3.40.309.10:FF:000002">
    <property type="entry name" value="Methylmalonate-semialdehyde dehydrogenase (Acylating)"/>
    <property type="match status" value="1"/>
</dbReference>
<comment type="caution">
    <text evidence="5">The sequence shown here is derived from an EMBL/GenBank/DDBJ whole genome shotgun (WGS) entry which is preliminary data.</text>
</comment>
<protein>
    <submittedName>
        <fullName evidence="5">Aldehyde dehydrogenase family protein</fullName>
    </submittedName>
</protein>
<dbReference type="InterPro" id="IPR016160">
    <property type="entry name" value="Ald_DH_CS_CYS"/>
</dbReference>
<dbReference type="Gene3D" id="3.40.605.10">
    <property type="entry name" value="Aldehyde Dehydrogenase, Chain A, domain 1"/>
    <property type="match status" value="1"/>
</dbReference>
<dbReference type="Proteomes" id="UP000320048">
    <property type="component" value="Unassembled WGS sequence"/>
</dbReference>
<dbReference type="Gene3D" id="3.40.309.10">
    <property type="entry name" value="Aldehyde Dehydrogenase, Chain A, domain 2"/>
    <property type="match status" value="1"/>
</dbReference>
<evidence type="ECO:0000256" key="2">
    <source>
        <dbReference type="ARBA" id="ARBA00023002"/>
    </source>
</evidence>
<comment type="similarity">
    <text evidence="1">Belongs to the aldehyde dehydrogenase family.</text>
</comment>
<reference evidence="5 6" key="1">
    <citation type="journal article" date="2019" name="Nat. Microbiol.">
        <title>Mediterranean grassland soil C-N compound turnover is dependent on rainfall and depth, and is mediated by genomically divergent microorganisms.</title>
        <authorList>
            <person name="Diamond S."/>
            <person name="Andeer P.F."/>
            <person name="Li Z."/>
            <person name="Crits-Christoph A."/>
            <person name="Burstein D."/>
            <person name="Anantharaman K."/>
            <person name="Lane K.R."/>
            <person name="Thomas B.C."/>
            <person name="Pan C."/>
            <person name="Northen T.R."/>
            <person name="Banfield J.F."/>
        </authorList>
    </citation>
    <scope>NUCLEOTIDE SEQUENCE [LARGE SCALE GENOMIC DNA]</scope>
    <source>
        <strain evidence="5">NP_7</strain>
    </source>
</reference>
<keyword evidence="2" id="KW-0560">Oxidoreductase</keyword>
<feature type="region of interest" description="Disordered" evidence="3">
    <location>
        <begin position="94"/>
        <end position="180"/>
    </location>
</feature>
<dbReference type="GO" id="GO:0016620">
    <property type="term" value="F:oxidoreductase activity, acting on the aldehyde or oxo group of donors, NAD or NADP as acceptor"/>
    <property type="evidence" value="ECO:0007669"/>
    <property type="project" value="InterPro"/>
</dbReference>
<dbReference type="SUPFAM" id="SSF53720">
    <property type="entry name" value="ALDH-like"/>
    <property type="match status" value="1"/>
</dbReference>
<dbReference type="InterPro" id="IPR016163">
    <property type="entry name" value="Ald_DH_C"/>
</dbReference>
<sequence length="657" mass="69396">MSGAPCPRARRTISTASSRSVVCRPGVDRIGPTANATSRGYRRWRASPSSRGAITTSVVIPYRRAASMSSWLVAGSVACVWTSMIAPRTLRGGGDANPVARASSSGCPCTDQPPRPPHAPKMENAEGGAGTSRAGLAHSFGGHSWGEKASRHARTLRGAPPPGVRSHPPAAGEKEGGMSTTQTRVMVDTNPADTSDVLAHVPQHSIDDAMRAVRLAEQAYPVWRATPPPERGRVLARAAELARARVDELATLLTREEGKILSEARGEVLKGINLLEWYSGEGFRVGGKTRPSEMPTTILFSLRQPLGVVAIITPWNFPWAEPVWKAAPALVAGNAVVLKPASLTPLVAQRYLEILEQAGLPKGVLTIVVGPGPEVGDALVTHPAVRAVSFTGSCEIGGEVYARAARRLAKVTCEMGGKNAVVVMPDADLELAAAGIVQGAFGSTGQRCTATSLCVVHRDVKSRLVDGIVGRARAIRVGNGLEAGVGMGPLVDARQLATVLHYVDDGRAAGARLACGGRRLTEGAYAGGYFIEPTVFTDVQPGNRIAQEEIFGPVLAVIEVGSLEEALKVTNGLRYGLSSSIYAADANTIMRFVDEIEAGMVHVNSPTVGGEAQIPFGGIKWSGIGGREMAEEGLEFFTELKSVFWDYTGRARQTNIY</sequence>
<evidence type="ECO:0000256" key="3">
    <source>
        <dbReference type="SAM" id="MobiDB-lite"/>
    </source>
</evidence>
<name>A0A537JDY6_9BACT</name>
<dbReference type="EMBL" id="VBAO01000165">
    <property type="protein sequence ID" value="TMI81552.1"/>
    <property type="molecule type" value="Genomic_DNA"/>
</dbReference>
<evidence type="ECO:0000259" key="4">
    <source>
        <dbReference type="Pfam" id="PF00171"/>
    </source>
</evidence>
<dbReference type="PANTHER" id="PTHR11699">
    <property type="entry name" value="ALDEHYDE DEHYDROGENASE-RELATED"/>
    <property type="match status" value="1"/>
</dbReference>
<dbReference type="InterPro" id="IPR015590">
    <property type="entry name" value="Aldehyde_DH_dom"/>
</dbReference>
<proteinExistence type="inferred from homology"/>
<feature type="domain" description="Aldehyde dehydrogenase" evidence="4">
    <location>
        <begin position="184"/>
        <end position="643"/>
    </location>
</feature>
<evidence type="ECO:0000256" key="1">
    <source>
        <dbReference type="ARBA" id="ARBA00009986"/>
    </source>
</evidence>
<dbReference type="Pfam" id="PF00171">
    <property type="entry name" value="Aldedh"/>
    <property type="match status" value="1"/>
</dbReference>
<dbReference type="InterPro" id="IPR016162">
    <property type="entry name" value="Ald_DH_N"/>
</dbReference>
<gene>
    <name evidence="5" type="ORF">E6H04_06425</name>
</gene>
<accession>A0A537JDY6</accession>
<organism evidence="5 6">
    <name type="scientific">Candidatus Segetimicrobium genomatis</name>
    <dbReference type="NCBI Taxonomy" id="2569760"/>
    <lineage>
        <taxon>Bacteria</taxon>
        <taxon>Bacillati</taxon>
        <taxon>Candidatus Sysuimicrobiota</taxon>
        <taxon>Candidatus Sysuimicrobiia</taxon>
        <taxon>Candidatus Sysuimicrobiales</taxon>
        <taxon>Candidatus Segetimicrobiaceae</taxon>
        <taxon>Candidatus Segetimicrobium</taxon>
    </lineage>
</organism>
<evidence type="ECO:0000313" key="5">
    <source>
        <dbReference type="EMBL" id="TMI81552.1"/>
    </source>
</evidence>